<dbReference type="NCBIfam" id="TIGR00741">
    <property type="entry name" value="yfiA"/>
    <property type="match status" value="1"/>
</dbReference>
<dbReference type="SUPFAM" id="SSF69754">
    <property type="entry name" value="Ribosome binding protein Y (YfiA homologue)"/>
    <property type="match status" value="1"/>
</dbReference>
<evidence type="ECO:0000256" key="5">
    <source>
        <dbReference type="ARBA" id="ARBA00041319"/>
    </source>
</evidence>
<evidence type="ECO:0000256" key="1">
    <source>
        <dbReference type="ARBA" id="ARBA00022845"/>
    </source>
</evidence>
<dbReference type="FunFam" id="3.30.160.100:FF:000001">
    <property type="entry name" value="Ribosome hibernation promoting factor"/>
    <property type="match status" value="1"/>
</dbReference>
<comment type="subunit">
    <text evidence="3">Associates exclusively with 100S ribosomes, which are dimers of 70S ribosomes.</text>
</comment>
<dbReference type="Gene3D" id="3.30.160.100">
    <property type="entry name" value="Ribosome hibernation promotion factor-like"/>
    <property type="match status" value="1"/>
</dbReference>
<reference evidence="6" key="2">
    <citation type="submission" date="2021-04" db="EMBL/GenBank/DDBJ databases">
        <authorList>
            <person name="Karlyshev A.V."/>
        </authorList>
    </citation>
    <scope>NUCLEOTIDE SEQUENCE</scope>
    <source>
        <strain evidence="6">LMG 29479</strain>
    </source>
</reference>
<gene>
    <name evidence="6" type="primary">raiA</name>
    <name evidence="7" type="ORF">KB893_006290</name>
    <name evidence="6" type="ORF">KB893_16055</name>
</gene>
<proteinExistence type="inferred from homology"/>
<dbReference type="InterPro" id="IPR050574">
    <property type="entry name" value="HPF/YfiA_ribosome-assoc"/>
</dbReference>
<evidence type="ECO:0000313" key="8">
    <source>
        <dbReference type="Proteomes" id="UP000675747"/>
    </source>
</evidence>
<dbReference type="GO" id="GO:0045900">
    <property type="term" value="P:negative regulation of translational elongation"/>
    <property type="evidence" value="ECO:0007669"/>
    <property type="project" value="TreeGrafter"/>
</dbReference>
<dbReference type="InterPro" id="IPR036567">
    <property type="entry name" value="RHF-like"/>
</dbReference>
<comment type="caution">
    <text evidence="6">The sequence shown here is derived from an EMBL/GenBank/DDBJ whole genome shotgun (WGS) entry which is preliminary data.</text>
</comment>
<comment type="similarity">
    <text evidence="2">Belongs to the HPF/YfiA ribosome-associated protein family. Short HPF subfamily.</text>
</comment>
<reference evidence="7 8" key="1">
    <citation type="journal article" date="2021" name="Microbiol. Resour. Announc.">
        <title>Draft Genome Sequence of Coralloluteibacterium stylophorae LMG 29479T.</title>
        <authorList>
            <person name="Karlyshev A.V."/>
            <person name="Kudryashova E.B."/>
            <person name="Ariskina E.V."/>
            <person name="Conroy A.P."/>
            <person name="Abidueva E.Y."/>
        </authorList>
    </citation>
    <scope>NUCLEOTIDE SEQUENCE [LARGE SCALE GENOMIC DNA]</scope>
    <source>
        <strain evidence="7 8">LMG 29479</strain>
    </source>
</reference>
<keyword evidence="1" id="KW-0810">Translation regulation</keyword>
<name>A0A8J8B120_9GAMM</name>
<keyword evidence="8" id="KW-1185">Reference proteome</keyword>
<dbReference type="CDD" id="cd00552">
    <property type="entry name" value="RaiA"/>
    <property type="match status" value="1"/>
</dbReference>
<evidence type="ECO:0000256" key="3">
    <source>
        <dbReference type="ARBA" id="ARBA00038695"/>
    </source>
</evidence>
<dbReference type="Proteomes" id="UP000675747">
    <property type="component" value="Unassembled WGS sequence"/>
</dbReference>
<dbReference type="InterPro" id="IPR003489">
    <property type="entry name" value="RHF/RaiA"/>
</dbReference>
<dbReference type="PANTHER" id="PTHR33231:SF1">
    <property type="entry name" value="30S RIBOSOMAL PROTEIN"/>
    <property type="match status" value="1"/>
</dbReference>
<sequence>MRIDLTGHQIELSAPLRDYVEKKIDRLARHYDQHLEARVVLGLEGVDQKAEATLMVAGRQLHAEAAGQDMYAAIDVLIDKLDRVLMKHKEKITDHHRGESPARSADFG</sequence>
<evidence type="ECO:0000256" key="2">
    <source>
        <dbReference type="ARBA" id="ARBA00038434"/>
    </source>
</evidence>
<dbReference type="AlphaFoldDB" id="A0A8J8B120"/>
<dbReference type="RefSeq" id="WP_211927877.1">
    <property type="nucleotide sequence ID" value="NZ_JAGQFT020000003.1"/>
</dbReference>
<dbReference type="Pfam" id="PF02482">
    <property type="entry name" value="Ribosomal_S30AE"/>
    <property type="match status" value="1"/>
</dbReference>
<dbReference type="EMBL" id="JAGQFT020000003">
    <property type="protein sequence ID" value="MBS7456741.1"/>
    <property type="molecule type" value="Genomic_DNA"/>
</dbReference>
<evidence type="ECO:0000313" key="6">
    <source>
        <dbReference type="EMBL" id="MBR0564008.1"/>
    </source>
</evidence>
<organism evidence="6">
    <name type="scientific">Coralloluteibacterium stylophorae</name>
    <dbReference type="NCBI Taxonomy" id="1776034"/>
    <lineage>
        <taxon>Bacteria</taxon>
        <taxon>Pseudomonadati</taxon>
        <taxon>Pseudomonadota</taxon>
        <taxon>Gammaproteobacteria</taxon>
        <taxon>Lysobacterales</taxon>
        <taxon>Lysobacteraceae</taxon>
        <taxon>Coralloluteibacterium</taxon>
    </lineage>
</organism>
<dbReference type="GO" id="GO:0022627">
    <property type="term" value="C:cytosolic small ribosomal subunit"/>
    <property type="evidence" value="ECO:0007669"/>
    <property type="project" value="TreeGrafter"/>
</dbReference>
<dbReference type="GO" id="GO:0043024">
    <property type="term" value="F:ribosomal small subunit binding"/>
    <property type="evidence" value="ECO:0007669"/>
    <property type="project" value="TreeGrafter"/>
</dbReference>
<dbReference type="PANTHER" id="PTHR33231">
    <property type="entry name" value="30S RIBOSOMAL PROTEIN"/>
    <property type="match status" value="1"/>
</dbReference>
<dbReference type="EMBL" id="JAGQFT010000218">
    <property type="protein sequence ID" value="MBR0564008.1"/>
    <property type="molecule type" value="Genomic_DNA"/>
</dbReference>
<evidence type="ECO:0000313" key="7">
    <source>
        <dbReference type="EMBL" id="MBS7456741.1"/>
    </source>
</evidence>
<protein>
    <recommendedName>
        <fullName evidence="4">Ribosome hibernation promoting factor</fullName>
    </recommendedName>
    <alternativeName>
        <fullName evidence="5">Hibernation factor HPF</fullName>
    </alternativeName>
</protein>
<evidence type="ECO:0000256" key="4">
    <source>
        <dbReference type="ARBA" id="ARBA00041148"/>
    </source>
</evidence>
<accession>A0A8J8B120</accession>